<dbReference type="CDD" id="cd14939">
    <property type="entry name" value="7tmD_STE2"/>
    <property type="match status" value="1"/>
</dbReference>
<dbReference type="PANTHER" id="PTHR28009">
    <property type="entry name" value="PHEROMONE ALPHA FACTOR RECEPTOR"/>
    <property type="match status" value="1"/>
</dbReference>
<dbReference type="Gene3D" id="1.10.287.920">
    <property type="entry name" value="Pheromone alpha factor receptor"/>
    <property type="match status" value="1"/>
</dbReference>
<dbReference type="EMBL" id="BSXU01007208">
    <property type="protein sequence ID" value="GMG56306.1"/>
    <property type="molecule type" value="Genomic_DNA"/>
</dbReference>
<dbReference type="InterPro" id="IPR027458">
    <property type="entry name" value="STE2_TM1-TM2_sf"/>
</dbReference>
<sequence>MSAEDESAYFSNIDTTLPDGFDPTSIVLNYTSPYGDSQVWFSDLDQYKRSLVELAVIFGVRVGLSALALPVTYIITKNRKSPIFFLNMGCLATLFLHSILFICTLNGTYNSMTYHFSGYEYLDGHSSRLSAATNTIYIILIALVESSLTYQVHVIFRSPNARIRLLGHLATLIAGCLGLATVGFYFAYVVMSNRALFQLDFNTPNWVFNASIICFVTSSCVILLMLSIKLGLAIRTRKHLGLKQFSVFHVLFIMAGQTMVIPTIIILLSFNNLGNHNHFFQSLSALGTALITISLPVTTMWANSSNKNSIPTSTANSFVSKMLSNYSSYTDKTTIYGDDDDDNNDEFGKMKRTEVGLMHSTSHTNSSQGASFKFKNFENDESNVITPTTAGTTDKRFWDEVEYYSKGVHPGDLVHGDVGSNEQYINTTIQTSVNKQFGA</sequence>
<dbReference type="InterPro" id="IPR000366">
    <property type="entry name" value="GPCR_STE2"/>
</dbReference>
<comment type="caution">
    <text evidence="2">The sequence shown here is derived from an EMBL/GenBank/DDBJ whole genome shotgun (WGS) entry which is preliminary data.</text>
</comment>
<proteinExistence type="predicted"/>
<feature type="transmembrane region" description="Helical" evidence="1">
    <location>
        <begin position="83"/>
        <end position="109"/>
    </location>
</feature>
<dbReference type="Pfam" id="PF02116">
    <property type="entry name" value="STE2"/>
    <property type="match status" value="1"/>
</dbReference>
<feature type="transmembrane region" description="Helical" evidence="1">
    <location>
        <begin position="247"/>
        <end position="270"/>
    </location>
</feature>
<evidence type="ECO:0000313" key="3">
    <source>
        <dbReference type="Proteomes" id="UP001165063"/>
    </source>
</evidence>
<dbReference type="Proteomes" id="UP001165063">
    <property type="component" value="Unassembled WGS sequence"/>
</dbReference>
<feature type="transmembrane region" description="Helical" evidence="1">
    <location>
        <begin position="54"/>
        <end position="76"/>
    </location>
</feature>
<feature type="transmembrane region" description="Helical" evidence="1">
    <location>
        <begin position="282"/>
        <end position="302"/>
    </location>
</feature>
<feature type="transmembrane region" description="Helical" evidence="1">
    <location>
        <begin position="206"/>
        <end position="226"/>
    </location>
</feature>
<keyword evidence="1" id="KW-1133">Transmembrane helix</keyword>
<keyword evidence="1" id="KW-0472">Membrane</keyword>
<dbReference type="PRINTS" id="PR00250">
    <property type="entry name" value="GPCRSTE2"/>
</dbReference>
<evidence type="ECO:0000313" key="2">
    <source>
        <dbReference type="EMBL" id="GMG56306.1"/>
    </source>
</evidence>
<gene>
    <name evidence="2" type="ORF">Amon01_000837300</name>
</gene>
<dbReference type="AlphaFoldDB" id="A0A9W6Z0A8"/>
<dbReference type="GO" id="GO:0004932">
    <property type="term" value="F:mating-type factor pheromone receptor activity"/>
    <property type="evidence" value="ECO:0007669"/>
    <property type="project" value="InterPro"/>
</dbReference>
<protein>
    <submittedName>
        <fullName evidence="2">Unnamed protein product</fullName>
    </submittedName>
</protein>
<dbReference type="PANTHER" id="PTHR28009:SF1">
    <property type="entry name" value="PHEROMONE ALPHA FACTOR RECEPTOR"/>
    <property type="match status" value="1"/>
</dbReference>
<accession>A0A9W6Z0A8</accession>
<dbReference type="OrthoDB" id="5402633at2759"/>
<keyword evidence="3" id="KW-1185">Reference proteome</keyword>
<dbReference type="GO" id="GO:0038038">
    <property type="term" value="C:G protein-coupled receptor homodimeric complex"/>
    <property type="evidence" value="ECO:0007669"/>
    <property type="project" value="TreeGrafter"/>
</dbReference>
<feature type="transmembrane region" description="Helical" evidence="1">
    <location>
        <begin position="165"/>
        <end position="186"/>
    </location>
</feature>
<organism evidence="2 3">
    <name type="scientific">Ambrosiozyma monospora</name>
    <name type="common">Yeast</name>
    <name type="synonym">Endomycopsis monosporus</name>
    <dbReference type="NCBI Taxonomy" id="43982"/>
    <lineage>
        <taxon>Eukaryota</taxon>
        <taxon>Fungi</taxon>
        <taxon>Dikarya</taxon>
        <taxon>Ascomycota</taxon>
        <taxon>Saccharomycotina</taxon>
        <taxon>Pichiomycetes</taxon>
        <taxon>Pichiales</taxon>
        <taxon>Pichiaceae</taxon>
        <taxon>Ambrosiozyma</taxon>
    </lineage>
</organism>
<reference evidence="2" key="1">
    <citation type="submission" date="2023-04" db="EMBL/GenBank/DDBJ databases">
        <title>Ambrosiozyma monospora NBRC 1965.</title>
        <authorList>
            <person name="Ichikawa N."/>
            <person name="Sato H."/>
            <person name="Tonouchi N."/>
        </authorList>
    </citation>
    <scope>NUCLEOTIDE SEQUENCE</scope>
    <source>
        <strain evidence="2">NBRC 1965</strain>
    </source>
</reference>
<keyword evidence="1" id="KW-0812">Transmembrane</keyword>
<feature type="transmembrane region" description="Helical" evidence="1">
    <location>
        <begin position="129"/>
        <end position="153"/>
    </location>
</feature>
<name>A0A9W6Z0A8_AMBMO</name>
<dbReference type="GO" id="GO:0000750">
    <property type="term" value="P:pheromone-dependent signal transduction involved in conjugation with cellular fusion"/>
    <property type="evidence" value="ECO:0007669"/>
    <property type="project" value="TreeGrafter"/>
</dbReference>
<evidence type="ECO:0000256" key="1">
    <source>
        <dbReference type="SAM" id="Phobius"/>
    </source>
</evidence>